<dbReference type="AlphaFoldDB" id="A0A1X7NR42"/>
<keyword evidence="2" id="KW-1185">Reference proteome</keyword>
<dbReference type="Gene3D" id="3.30.920.30">
    <property type="entry name" value="Hypothetical protein"/>
    <property type="match status" value="1"/>
</dbReference>
<protein>
    <recommendedName>
        <fullName evidence="3">YcfA-like protein</fullName>
    </recommendedName>
</protein>
<organism evidence="1 2">
    <name type="scientific">Mesorhizobium australicum</name>
    <dbReference type="NCBI Taxonomy" id="536018"/>
    <lineage>
        <taxon>Bacteria</taxon>
        <taxon>Pseudomonadati</taxon>
        <taxon>Pseudomonadota</taxon>
        <taxon>Alphaproteobacteria</taxon>
        <taxon>Hyphomicrobiales</taxon>
        <taxon>Phyllobacteriaceae</taxon>
        <taxon>Mesorhizobium</taxon>
    </lineage>
</organism>
<dbReference type="InterPro" id="IPR038570">
    <property type="entry name" value="HicA_sf"/>
</dbReference>
<dbReference type="EMBL" id="FXBL01000004">
    <property type="protein sequence ID" value="SMH39764.1"/>
    <property type="molecule type" value="Genomic_DNA"/>
</dbReference>
<proteinExistence type="predicted"/>
<sequence length="84" mass="9805">MCALRTIRLIDRMRKNPQSDWKIDDVITVCREHGLQCQPPRGGGSHYKVAHDRIREIVTIPYKRPIKPVYIRKLVKLVDAVEGR</sequence>
<reference evidence="1 2" key="1">
    <citation type="submission" date="2017-04" db="EMBL/GenBank/DDBJ databases">
        <authorList>
            <person name="Afonso C.L."/>
            <person name="Miller P.J."/>
            <person name="Scott M.A."/>
            <person name="Spackman E."/>
            <person name="Goraichik I."/>
            <person name="Dimitrov K.M."/>
            <person name="Suarez D.L."/>
            <person name="Swayne D.E."/>
        </authorList>
    </citation>
    <scope>NUCLEOTIDE SEQUENCE [LARGE SCALE GENOMIC DNA]</scope>
    <source>
        <strain evidence="1 2">B5P</strain>
    </source>
</reference>
<gene>
    <name evidence="1" type="ORF">SAMN02982922_2213</name>
</gene>
<dbReference type="Proteomes" id="UP000193083">
    <property type="component" value="Unassembled WGS sequence"/>
</dbReference>
<dbReference type="SUPFAM" id="SSF54786">
    <property type="entry name" value="YcfA/nrd intein domain"/>
    <property type="match status" value="1"/>
</dbReference>
<name>A0A1X7NR42_9HYPH</name>
<evidence type="ECO:0008006" key="3">
    <source>
        <dbReference type="Google" id="ProtNLM"/>
    </source>
</evidence>
<evidence type="ECO:0000313" key="2">
    <source>
        <dbReference type="Proteomes" id="UP000193083"/>
    </source>
</evidence>
<evidence type="ECO:0000313" key="1">
    <source>
        <dbReference type="EMBL" id="SMH39764.1"/>
    </source>
</evidence>
<accession>A0A1X7NR42</accession>